<name>A0AAD9IPN5_9ANNE</name>
<comment type="caution">
    <text evidence="4">The sequence shown here is derived from an EMBL/GenBank/DDBJ whole genome shotgun (WGS) entry which is preliminary data.</text>
</comment>
<evidence type="ECO:0000313" key="5">
    <source>
        <dbReference type="Proteomes" id="UP001208570"/>
    </source>
</evidence>
<dbReference type="Pfam" id="PF05724">
    <property type="entry name" value="TPMT"/>
    <property type="match status" value="2"/>
</dbReference>
<organism evidence="4 5">
    <name type="scientific">Paralvinella palmiformis</name>
    <dbReference type="NCBI Taxonomy" id="53620"/>
    <lineage>
        <taxon>Eukaryota</taxon>
        <taxon>Metazoa</taxon>
        <taxon>Spiralia</taxon>
        <taxon>Lophotrochozoa</taxon>
        <taxon>Annelida</taxon>
        <taxon>Polychaeta</taxon>
        <taxon>Sedentaria</taxon>
        <taxon>Canalipalpata</taxon>
        <taxon>Terebellida</taxon>
        <taxon>Terebelliformia</taxon>
        <taxon>Alvinellidae</taxon>
        <taxon>Paralvinella</taxon>
    </lineage>
</organism>
<gene>
    <name evidence="4" type="ORF">LSH36_2546g00004</name>
</gene>
<protein>
    <submittedName>
        <fullName evidence="4">Uncharacterized protein</fullName>
    </submittedName>
</protein>
<accession>A0AAD9IPN5</accession>
<sequence length="166" mass="19266">MSYKTQYHPSSGEYWKKAWECKDTIWHVDQTDSWLDRNLDILTAGREEIRIFLPLSGKAKDLKWYSYTNVNILCAWFNMHRYVPASTLADKGHHVVGAEVSPLACQQFFSENDIPHTVIPFPGCNGSLYKSNDGKIEVYCCNIFDFNKDTAGVFDAIWDKRWYCGY</sequence>
<evidence type="ECO:0000256" key="3">
    <source>
        <dbReference type="ARBA" id="ARBA00022691"/>
    </source>
</evidence>
<dbReference type="InterPro" id="IPR029063">
    <property type="entry name" value="SAM-dependent_MTases_sf"/>
</dbReference>
<dbReference type="PANTHER" id="PTHR10259:SF11">
    <property type="entry name" value="THIOPURINE S-METHYLTRANSFERASE"/>
    <property type="match status" value="1"/>
</dbReference>
<dbReference type="Gene3D" id="3.40.50.150">
    <property type="entry name" value="Vaccinia Virus protein VP39"/>
    <property type="match status" value="1"/>
</dbReference>
<dbReference type="InterPro" id="IPR008854">
    <property type="entry name" value="TPMT"/>
</dbReference>
<evidence type="ECO:0000256" key="2">
    <source>
        <dbReference type="ARBA" id="ARBA00022679"/>
    </source>
</evidence>
<dbReference type="PROSITE" id="PS51585">
    <property type="entry name" value="SAM_MT_TPMT"/>
    <property type="match status" value="1"/>
</dbReference>
<keyword evidence="3" id="KW-0949">S-adenosyl-L-methionine</keyword>
<evidence type="ECO:0000313" key="4">
    <source>
        <dbReference type="EMBL" id="KAK2138702.1"/>
    </source>
</evidence>
<proteinExistence type="predicted"/>
<keyword evidence="2" id="KW-0808">Transferase</keyword>
<evidence type="ECO:0000256" key="1">
    <source>
        <dbReference type="ARBA" id="ARBA00022603"/>
    </source>
</evidence>
<dbReference type="EMBL" id="JAODUP010002539">
    <property type="protein sequence ID" value="KAK2138702.1"/>
    <property type="molecule type" value="Genomic_DNA"/>
</dbReference>
<dbReference type="GO" id="GO:0008119">
    <property type="term" value="F:thiopurine S-methyltransferase activity"/>
    <property type="evidence" value="ECO:0007669"/>
    <property type="project" value="TreeGrafter"/>
</dbReference>
<keyword evidence="5" id="KW-1185">Reference proteome</keyword>
<dbReference type="SUPFAM" id="SSF53335">
    <property type="entry name" value="S-adenosyl-L-methionine-dependent methyltransferases"/>
    <property type="match status" value="1"/>
</dbReference>
<dbReference type="GO" id="GO:0032259">
    <property type="term" value="P:methylation"/>
    <property type="evidence" value="ECO:0007669"/>
    <property type="project" value="UniProtKB-KW"/>
</dbReference>
<dbReference type="AlphaFoldDB" id="A0AAD9IPN5"/>
<reference evidence="4" key="1">
    <citation type="journal article" date="2023" name="Mol. Biol. Evol.">
        <title>Third-Generation Sequencing Reveals the Adaptive Role of the Epigenome in Three Deep-Sea Polychaetes.</title>
        <authorList>
            <person name="Perez M."/>
            <person name="Aroh O."/>
            <person name="Sun Y."/>
            <person name="Lan Y."/>
            <person name="Juniper S.K."/>
            <person name="Young C.R."/>
            <person name="Angers B."/>
            <person name="Qian P.Y."/>
        </authorList>
    </citation>
    <scope>NUCLEOTIDE SEQUENCE</scope>
    <source>
        <strain evidence="4">P08H-3</strain>
    </source>
</reference>
<dbReference type="Proteomes" id="UP001208570">
    <property type="component" value="Unassembled WGS sequence"/>
</dbReference>
<keyword evidence="1" id="KW-0489">Methyltransferase</keyword>
<dbReference type="PANTHER" id="PTHR10259">
    <property type="entry name" value="THIOPURINE S-METHYLTRANSFERASE"/>
    <property type="match status" value="1"/>
</dbReference>